<reference evidence="12" key="1">
    <citation type="submission" date="2018-08" db="EMBL/GenBank/DDBJ databases">
        <authorList>
            <person name="Rossello M."/>
        </authorList>
    </citation>
    <scope>NUCLEOTIDE SEQUENCE [LARGE SCALE GENOMIC DNA]</scope>
    <source>
        <strain evidence="12">cv. Chinese Spring</strain>
    </source>
</reference>
<evidence type="ECO:0000259" key="9">
    <source>
        <dbReference type="Pfam" id="PF18052"/>
    </source>
</evidence>
<evidence type="ECO:0000256" key="4">
    <source>
        <dbReference type="ARBA" id="ARBA00022741"/>
    </source>
</evidence>
<dbReference type="Pfam" id="PF23598">
    <property type="entry name" value="LRR_14"/>
    <property type="match status" value="1"/>
</dbReference>
<dbReference type="Gramene" id="TraesWEE_scaffold_003277_01G000300.1">
    <property type="protein sequence ID" value="TraesWEE_scaffold_003277_01G000300.1"/>
    <property type="gene ID" value="TraesWEE_scaffold_003277_01G000300"/>
</dbReference>
<accession>A0A3B6IT20</accession>
<dbReference type="GO" id="GO:0051707">
    <property type="term" value="P:response to other organism"/>
    <property type="evidence" value="ECO:0007669"/>
    <property type="project" value="UniProtKB-ARBA"/>
</dbReference>
<keyword evidence="4" id="KW-0547">Nucleotide-binding</keyword>
<evidence type="ECO:0000313" key="12">
    <source>
        <dbReference type="EnsemblPlants" id="TraesCS4B02G275100.1.cds1"/>
    </source>
</evidence>
<dbReference type="PRINTS" id="PR00364">
    <property type="entry name" value="DISEASERSIST"/>
</dbReference>
<dbReference type="STRING" id="4565.A0A3B6IT20"/>
<dbReference type="PaxDb" id="4565-Traes_4BL_786364758.2"/>
<dbReference type="InterPro" id="IPR055414">
    <property type="entry name" value="LRR_R13L4/SHOC2-like"/>
</dbReference>
<proteinExistence type="inferred from homology"/>
<dbReference type="SUPFAM" id="SSF52047">
    <property type="entry name" value="RNI-like"/>
    <property type="match status" value="1"/>
</dbReference>
<sequence>MLAVPCRFEMEKRTTFYRDLVQKCPMSFRQHSFRIYPTYAGVVFINPFCRLVHPAFHSLPLPLRVHSLGLPTTFSTEKKSTSSRKMDAQGAIDSLLGRLTTVLVSEAQLLGGLRGDVEFISDEMESMNGLLMHLAESHNRDNQVRAWMKQVAGLSRDCEGNVELYIQYVGGAGPGARKGVLGSLLRMLRFVRTMSARHRIATRIRELKVRARDVGDRRERYGVTVPPAPSRTIPDASAPQPGGPEEEEDLRRRELLCGEEDINKVIECLPQENLICIEGEGSVGKTDIARKVFNHPSVVTNIRHRVWVNNGGLNREYHEVRKEILEQLQHKMKSLREIGKHSRISEYMSDGNVLIVLDGVNDQPKDYSSLSCSELEAFTYNAVPLSVHLSAGLYSDFRRRDVYVIMTGNHFYNDHIRTGYYAKKFRCETRPNFFRNRALGLAKCEGSAVLAVLTKCYHGTLAAHLFLCLLYVNPRRATAELETLCRVLEESRNNTDKTILMVCYNELPGHHKSCLMCLSIFPQGHIIMKADLLRRWVSEGLITKRSVGTSTLHDQAERISDSLVTRGFICPGEISSAGKIKSFTLNSIVHDFIVTDVGFVDTSSRPELAHRFSINSGVAIQEESLSESDSDPSGHGILTTIESLAESGQWQFLKVLDLRGCKGLKKKHLNSICKILLLKYLSLRNTDVAELPKDIEKLQCLQTLDIRQTAVRVLATKSVVLPMLKHLLAGKRDSPTPSNDSDTDRFEESFAVVRLPRSIRRMEKLEVLSHVEVAHSDDLTDVGKLLRLRKLGVILQGKKEELELLFQQVEKLYGCLRSLSIQMDQQTKSESGKIGLTLDCSDKGPPIDSH</sequence>
<dbReference type="AlphaFoldDB" id="A0A3B6IT20"/>
<dbReference type="EnsemblPlants" id="TraesCS4B02G275100.1">
    <property type="protein sequence ID" value="TraesCS4B02G275100.1.cds1"/>
    <property type="gene ID" value="TraesCS4B02G275100"/>
</dbReference>
<feature type="domain" description="Disease resistance R13L4/SHOC-2-like LRR" evidence="11">
    <location>
        <begin position="641"/>
        <end position="829"/>
    </location>
</feature>
<dbReference type="KEGG" id="taes:123093215"/>
<organism evidence="12">
    <name type="scientific">Triticum aestivum</name>
    <name type="common">Wheat</name>
    <dbReference type="NCBI Taxonomy" id="4565"/>
    <lineage>
        <taxon>Eukaryota</taxon>
        <taxon>Viridiplantae</taxon>
        <taxon>Streptophyta</taxon>
        <taxon>Embryophyta</taxon>
        <taxon>Tracheophyta</taxon>
        <taxon>Spermatophyta</taxon>
        <taxon>Magnoliopsida</taxon>
        <taxon>Liliopsida</taxon>
        <taxon>Poales</taxon>
        <taxon>Poaceae</taxon>
        <taxon>BOP clade</taxon>
        <taxon>Pooideae</taxon>
        <taxon>Triticodae</taxon>
        <taxon>Triticeae</taxon>
        <taxon>Triticinae</taxon>
        <taxon>Triticum</taxon>
    </lineage>
</organism>
<dbReference type="PANTHER" id="PTHR23155">
    <property type="entry name" value="DISEASE RESISTANCE PROTEIN RP"/>
    <property type="match status" value="1"/>
</dbReference>
<dbReference type="InterPro" id="IPR044974">
    <property type="entry name" value="Disease_R_plants"/>
</dbReference>
<dbReference type="InterPro" id="IPR002182">
    <property type="entry name" value="NB-ARC"/>
</dbReference>
<name>A0A3B6IT20_WHEAT</name>
<dbReference type="Gene3D" id="1.20.5.4130">
    <property type="match status" value="1"/>
</dbReference>
<dbReference type="GO" id="GO:0006952">
    <property type="term" value="P:defense response"/>
    <property type="evidence" value="ECO:0007669"/>
    <property type="project" value="UniProtKB-KW"/>
</dbReference>
<dbReference type="InterPro" id="IPR038005">
    <property type="entry name" value="RX-like_CC"/>
</dbReference>
<dbReference type="Gramene" id="TraesCS4B02G275100.1">
    <property type="protein sequence ID" value="TraesCS4B02G275100.1.cds1"/>
    <property type="gene ID" value="TraesCS4B02G275100"/>
</dbReference>
<evidence type="ECO:0000259" key="11">
    <source>
        <dbReference type="Pfam" id="PF23598"/>
    </source>
</evidence>
<dbReference type="SUPFAM" id="SSF52540">
    <property type="entry name" value="P-loop containing nucleoside triphosphate hydrolases"/>
    <property type="match status" value="1"/>
</dbReference>
<dbReference type="Proteomes" id="UP000019116">
    <property type="component" value="Chromosome 4B"/>
</dbReference>
<comment type="similarity">
    <text evidence="1">Belongs to the disease resistance NB-LRR family.</text>
</comment>
<dbReference type="Gene3D" id="1.10.10.10">
    <property type="entry name" value="Winged helix-like DNA-binding domain superfamily/Winged helix DNA-binding domain"/>
    <property type="match status" value="1"/>
</dbReference>
<keyword evidence="5" id="KW-0611">Plant defense</keyword>
<dbReference type="PANTHER" id="PTHR23155:SF1062">
    <property type="entry name" value="OS11G0579400 PROTEIN"/>
    <property type="match status" value="1"/>
</dbReference>
<dbReference type="Gramene" id="TraesCS4B03G0729800.1">
    <property type="protein sequence ID" value="TraesCS4B03G0729800.1.CDS1"/>
    <property type="gene ID" value="TraesCS4B03G0729800"/>
</dbReference>
<dbReference type="Gene3D" id="3.40.50.300">
    <property type="entry name" value="P-loop containing nucleotide triphosphate hydrolases"/>
    <property type="match status" value="1"/>
</dbReference>
<evidence type="ECO:0000256" key="6">
    <source>
        <dbReference type="ARBA" id="ARBA00023054"/>
    </source>
</evidence>
<keyword evidence="3" id="KW-0677">Repeat</keyword>
<dbReference type="RefSeq" id="XP_044371063.1">
    <property type="nucleotide sequence ID" value="XM_044515128.1"/>
</dbReference>
<feature type="region of interest" description="Disordered" evidence="7">
    <location>
        <begin position="220"/>
        <end position="249"/>
    </location>
</feature>
<dbReference type="Gramene" id="TraesCLE_scaffold_000087_01G000400.1">
    <property type="protein sequence ID" value="TraesCLE_scaffold_000087_01G000400.1"/>
    <property type="gene ID" value="TraesCLE_scaffold_000087_01G000400"/>
</dbReference>
<evidence type="ECO:0000313" key="13">
    <source>
        <dbReference type="Proteomes" id="UP000019116"/>
    </source>
</evidence>
<feature type="domain" description="NB-ARC" evidence="8">
    <location>
        <begin position="260"/>
        <end position="363"/>
    </location>
</feature>
<evidence type="ECO:0000259" key="10">
    <source>
        <dbReference type="Pfam" id="PF23559"/>
    </source>
</evidence>
<dbReference type="InterPro" id="IPR041118">
    <property type="entry name" value="Rx_N"/>
</dbReference>
<keyword evidence="6" id="KW-0175">Coiled coil</keyword>
<dbReference type="InterPro" id="IPR027417">
    <property type="entry name" value="P-loop_NTPase"/>
</dbReference>
<feature type="domain" description="Disease resistance protein winged helix" evidence="10">
    <location>
        <begin position="520"/>
        <end position="593"/>
    </location>
</feature>
<dbReference type="Pfam" id="PF00931">
    <property type="entry name" value="NB-ARC"/>
    <property type="match status" value="1"/>
</dbReference>
<dbReference type="Gene3D" id="3.80.10.10">
    <property type="entry name" value="Ribonuclease Inhibitor"/>
    <property type="match status" value="1"/>
</dbReference>
<dbReference type="Gramene" id="TraesNOR4B03G02383640.1">
    <property type="protein sequence ID" value="TraesNOR4B03G02383640.1.CDS1"/>
    <property type="gene ID" value="TraesNOR4B03G02383640"/>
</dbReference>
<dbReference type="Pfam" id="PF23559">
    <property type="entry name" value="WHD_DRP"/>
    <property type="match status" value="1"/>
</dbReference>
<keyword evidence="13" id="KW-1185">Reference proteome</keyword>
<evidence type="ECO:0000256" key="2">
    <source>
        <dbReference type="ARBA" id="ARBA00022614"/>
    </source>
</evidence>
<evidence type="ECO:0000259" key="8">
    <source>
        <dbReference type="Pfam" id="PF00931"/>
    </source>
</evidence>
<dbReference type="Pfam" id="PF18052">
    <property type="entry name" value="Rx_N"/>
    <property type="match status" value="1"/>
</dbReference>
<feature type="domain" description="Disease resistance N-terminal" evidence="9">
    <location>
        <begin position="91"/>
        <end position="167"/>
    </location>
</feature>
<evidence type="ECO:0000256" key="7">
    <source>
        <dbReference type="SAM" id="MobiDB-lite"/>
    </source>
</evidence>
<dbReference type="InterPro" id="IPR058922">
    <property type="entry name" value="WHD_DRP"/>
</dbReference>
<evidence type="ECO:0000256" key="1">
    <source>
        <dbReference type="ARBA" id="ARBA00008894"/>
    </source>
</evidence>
<evidence type="ECO:0008006" key="14">
    <source>
        <dbReference type="Google" id="ProtNLM"/>
    </source>
</evidence>
<dbReference type="InterPro" id="IPR032675">
    <property type="entry name" value="LRR_dom_sf"/>
</dbReference>
<dbReference type="InterPro" id="IPR036388">
    <property type="entry name" value="WH-like_DNA-bd_sf"/>
</dbReference>
<dbReference type="OMA" id="NREYHEV"/>
<evidence type="ECO:0000256" key="3">
    <source>
        <dbReference type="ARBA" id="ARBA00022737"/>
    </source>
</evidence>
<protein>
    <recommendedName>
        <fullName evidence="14">Rx N-terminal domain-containing protein</fullName>
    </recommendedName>
</protein>
<dbReference type="GO" id="GO:0043531">
    <property type="term" value="F:ADP binding"/>
    <property type="evidence" value="ECO:0007669"/>
    <property type="project" value="InterPro"/>
</dbReference>
<evidence type="ECO:0000256" key="5">
    <source>
        <dbReference type="ARBA" id="ARBA00022821"/>
    </source>
</evidence>
<dbReference type="CDD" id="cd14798">
    <property type="entry name" value="RX-CC_like"/>
    <property type="match status" value="1"/>
</dbReference>
<gene>
    <name evidence="12" type="primary">LOC123093215</name>
</gene>
<reference evidence="12" key="2">
    <citation type="submission" date="2018-10" db="UniProtKB">
        <authorList>
            <consortium name="EnsemblPlants"/>
        </authorList>
    </citation>
    <scope>IDENTIFICATION</scope>
</reference>
<dbReference type="GeneID" id="123093215"/>
<keyword evidence="2" id="KW-0433">Leucine-rich repeat</keyword>